<proteinExistence type="predicted"/>
<name>A0A6A6RJH0_9PLEO</name>
<feature type="region of interest" description="Disordered" evidence="1">
    <location>
        <begin position="40"/>
        <end position="65"/>
    </location>
</feature>
<dbReference type="Pfam" id="PF11927">
    <property type="entry name" value="HODM_asu-like"/>
    <property type="match status" value="1"/>
</dbReference>
<accession>A0A6A6RJH0</accession>
<dbReference type="InterPro" id="IPR021848">
    <property type="entry name" value="HODM_asu-like"/>
</dbReference>
<organism evidence="3 4">
    <name type="scientific">Massarina eburnea CBS 473.64</name>
    <dbReference type="NCBI Taxonomy" id="1395130"/>
    <lineage>
        <taxon>Eukaryota</taxon>
        <taxon>Fungi</taxon>
        <taxon>Dikarya</taxon>
        <taxon>Ascomycota</taxon>
        <taxon>Pezizomycotina</taxon>
        <taxon>Dothideomycetes</taxon>
        <taxon>Pleosporomycetidae</taxon>
        <taxon>Pleosporales</taxon>
        <taxon>Massarineae</taxon>
        <taxon>Massarinaceae</taxon>
        <taxon>Massarina</taxon>
    </lineage>
</organism>
<evidence type="ECO:0000256" key="1">
    <source>
        <dbReference type="SAM" id="MobiDB-lite"/>
    </source>
</evidence>
<evidence type="ECO:0000313" key="4">
    <source>
        <dbReference type="Proteomes" id="UP000799753"/>
    </source>
</evidence>
<keyword evidence="2" id="KW-0732">Signal</keyword>
<reference evidence="3" key="1">
    <citation type="journal article" date="2020" name="Stud. Mycol.">
        <title>101 Dothideomycetes genomes: a test case for predicting lifestyles and emergence of pathogens.</title>
        <authorList>
            <person name="Haridas S."/>
            <person name="Albert R."/>
            <person name="Binder M."/>
            <person name="Bloem J."/>
            <person name="Labutti K."/>
            <person name="Salamov A."/>
            <person name="Andreopoulos B."/>
            <person name="Baker S."/>
            <person name="Barry K."/>
            <person name="Bills G."/>
            <person name="Bluhm B."/>
            <person name="Cannon C."/>
            <person name="Castanera R."/>
            <person name="Culley D."/>
            <person name="Daum C."/>
            <person name="Ezra D."/>
            <person name="Gonzalez J."/>
            <person name="Henrissat B."/>
            <person name="Kuo A."/>
            <person name="Liang C."/>
            <person name="Lipzen A."/>
            <person name="Lutzoni F."/>
            <person name="Magnuson J."/>
            <person name="Mondo S."/>
            <person name="Nolan M."/>
            <person name="Ohm R."/>
            <person name="Pangilinan J."/>
            <person name="Park H.-J."/>
            <person name="Ramirez L."/>
            <person name="Alfaro M."/>
            <person name="Sun H."/>
            <person name="Tritt A."/>
            <person name="Yoshinaga Y."/>
            <person name="Zwiers L.-H."/>
            <person name="Turgeon B."/>
            <person name="Goodwin S."/>
            <person name="Spatafora J."/>
            <person name="Crous P."/>
            <person name="Grigoriev I."/>
        </authorList>
    </citation>
    <scope>NUCLEOTIDE SEQUENCE</scope>
    <source>
        <strain evidence="3">CBS 473.64</strain>
    </source>
</reference>
<evidence type="ECO:0000313" key="3">
    <source>
        <dbReference type="EMBL" id="KAF2634591.1"/>
    </source>
</evidence>
<dbReference type="Proteomes" id="UP000799753">
    <property type="component" value="Unassembled WGS sequence"/>
</dbReference>
<dbReference type="OrthoDB" id="5043642at2759"/>
<evidence type="ECO:0008006" key="5">
    <source>
        <dbReference type="Google" id="ProtNLM"/>
    </source>
</evidence>
<sequence>MGNPLFLVLGLAFLASSAALLLFKKGRRNVIFNRLHFRRRRGSGSKTPPRSLSPGKKQREEAKSADYSAIYPPSRHFVLAAIPHFLLKARKIKEQLKEKSDTVQESLPLTTELEDAKRAMHTPCGFSVEEIEALGDFPDYAALSGVPLPQPYHEFDIAKAKPRPYRPFRWTYHQTMSLTKMEPDWWLELDSTYTERIKQRQGLFEKYDTSVMDALPGSQFACKELMEISLQFLCARYPQYFRLDKEAMIFHNGILNNETSLRTTHPLHVLLNNVPEDYALMMRDPDNGYYFFRAGIICSALGWNLGTKIGLSLPEIHKPIPDYKEKMQFSMDRYFTKKPTDKAIQRGSWGLEVDQPLYMPPGDPHEKHRNVQMTDLDISRCHLRVDWQTLRRLPLSGAVVFNFKALFTPVQEFRDEPFVPALVLKLLNEGKHSLMEYKNTWHVEHVVKPALEHYAKEQVEKGWVPEDWEVHTLHESPWYPGWEEKWRRDQGF</sequence>
<evidence type="ECO:0000256" key="2">
    <source>
        <dbReference type="SAM" id="SignalP"/>
    </source>
</evidence>
<protein>
    <recommendedName>
        <fullName evidence="5">HRQ family protein</fullName>
    </recommendedName>
</protein>
<dbReference type="EMBL" id="MU006817">
    <property type="protein sequence ID" value="KAF2634591.1"/>
    <property type="molecule type" value="Genomic_DNA"/>
</dbReference>
<dbReference type="AlphaFoldDB" id="A0A6A6RJH0"/>
<feature type="chain" id="PRO_5025653607" description="HRQ family protein" evidence="2">
    <location>
        <begin position="20"/>
        <end position="492"/>
    </location>
</feature>
<feature type="signal peptide" evidence="2">
    <location>
        <begin position="1"/>
        <end position="19"/>
    </location>
</feature>
<keyword evidence="4" id="KW-1185">Reference proteome</keyword>
<gene>
    <name evidence="3" type="ORF">P280DRAFT_234147</name>
</gene>